<sequence length="175" mass="19502">MQIRYAGREDVTAITDIYNTGITSGTGTFDTALRRHRDIAAWLQADDLYPVLVAEMAGRVVGFARLFEYRPRDCYKGIAEFSIYLAEDAQGQGVGTKLLGELLVAAKAWGFHKVLSRIFTFNAASRALCKKLGFREVGVYERHGQLNGKWLDVVIVEYLVPGIRAPEKVSLQSQT</sequence>
<evidence type="ECO:0000259" key="3">
    <source>
        <dbReference type="PROSITE" id="PS51186"/>
    </source>
</evidence>
<dbReference type="RefSeq" id="WP_206574376.1">
    <property type="nucleotide sequence ID" value="NZ_JAFKCV010000007.1"/>
</dbReference>
<dbReference type="Proteomes" id="UP000664654">
    <property type="component" value="Unassembled WGS sequence"/>
</dbReference>
<dbReference type="InterPro" id="IPR016181">
    <property type="entry name" value="Acyl_CoA_acyltransferase"/>
</dbReference>
<evidence type="ECO:0000313" key="4">
    <source>
        <dbReference type="EMBL" id="MBN7826263.1"/>
    </source>
</evidence>
<keyword evidence="1" id="KW-0808">Transferase</keyword>
<dbReference type="AlphaFoldDB" id="A0A939DNY1"/>
<reference evidence="4" key="1">
    <citation type="submission" date="2021-03" db="EMBL/GenBank/DDBJ databases">
        <title>novel species isolated from a fishpond in China.</title>
        <authorList>
            <person name="Lu H."/>
            <person name="Cai Z."/>
        </authorList>
    </citation>
    <scope>NUCLEOTIDE SEQUENCE</scope>
    <source>
        <strain evidence="4">JCM 30855</strain>
    </source>
</reference>
<dbReference type="SUPFAM" id="SSF55729">
    <property type="entry name" value="Acyl-CoA N-acyltransferases (Nat)"/>
    <property type="match status" value="1"/>
</dbReference>
<dbReference type="Pfam" id="PF00583">
    <property type="entry name" value="Acetyltransf_1"/>
    <property type="match status" value="1"/>
</dbReference>
<organism evidence="4 5">
    <name type="scientific">Bowmanella dokdonensis</name>
    <dbReference type="NCBI Taxonomy" id="751969"/>
    <lineage>
        <taxon>Bacteria</taxon>
        <taxon>Pseudomonadati</taxon>
        <taxon>Pseudomonadota</taxon>
        <taxon>Gammaproteobacteria</taxon>
        <taxon>Alteromonadales</taxon>
        <taxon>Alteromonadaceae</taxon>
        <taxon>Bowmanella</taxon>
    </lineage>
</organism>
<evidence type="ECO:0000256" key="2">
    <source>
        <dbReference type="ARBA" id="ARBA00023315"/>
    </source>
</evidence>
<proteinExistence type="predicted"/>
<dbReference type="InterPro" id="IPR000182">
    <property type="entry name" value="GNAT_dom"/>
</dbReference>
<dbReference type="PROSITE" id="PS51186">
    <property type="entry name" value="GNAT"/>
    <property type="match status" value="1"/>
</dbReference>
<dbReference type="NCBIfam" id="NF040503">
    <property type="entry name" value="resist_ArsN1a"/>
    <property type="match status" value="1"/>
</dbReference>
<feature type="domain" description="N-acetyltransferase" evidence="3">
    <location>
        <begin position="1"/>
        <end position="152"/>
    </location>
</feature>
<comment type="caution">
    <text evidence="4">The sequence shown here is derived from an EMBL/GenBank/DDBJ whole genome shotgun (WGS) entry which is preliminary data.</text>
</comment>
<gene>
    <name evidence="4" type="ORF">J0A66_13590</name>
</gene>
<dbReference type="GO" id="GO:0016747">
    <property type="term" value="F:acyltransferase activity, transferring groups other than amino-acyl groups"/>
    <property type="evidence" value="ECO:0007669"/>
    <property type="project" value="InterPro"/>
</dbReference>
<name>A0A939DNY1_9ALTE</name>
<dbReference type="CDD" id="cd04301">
    <property type="entry name" value="NAT_SF"/>
    <property type="match status" value="1"/>
</dbReference>
<protein>
    <submittedName>
        <fullName evidence="4">N-acetyltransferase</fullName>
    </submittedName>
</protein>
<keyword evidence="2" id="KW-0012">Acyltransferase</keyword>
<keyword evidence="5" id="KW-1185">Reference proteome</keyword>
<dbReference type="PANTHER" id="PTHR43072:SF23">
    <property type="entry name" value="UPF0039 PROTEIN C11D3.02C"/>
    <property type="match status" value="1"/>
</dbReference>
<dbReference type="Gene3D" id="3.40.630.30">
    <property type="match status" value="1"/>
</dbReference>
<evidence type="ECO:0000313" key="5">
    <source>
        <dbReference type="Proteomes" id="UP000664654"/>
    </source>
</evidence>
<dbReference type="EMBL" id="JAFKCV010000007">
    <property type="protein sequence ID" value="MBN7826263.1"/>
    <property type="molecule type" value="Genomic_DNA"/>
</dbReference>
<accession>A0A939DNY1</accession>
<dbReference type="PANTHER" id="PTHR43072">
    <property type="entry name" value="N-ACETYLTRANSFERASE"/>
    <property type="match status" value="1"/>
</dbReference>
<evidence type="ECO:0000256" key="1">
    <source>
        <dbReference type="ARBA" id="ARBA00022679"/>
    </source>
</evidence>